<protein>
    <submittedName>
        <fullName evidence="7">2Fe-2S iron-sulfur cluster binding domain-containing protein</fullName>
    </submittedName>
</protein>
<dbReference type="PROSITE" id="PS00197">
    <property type="entry name" value="2FE2S_FER_1"/>
    <property type="match status" value="1"/>
</dbReference>
<dbReference type="Pfam" id="PF00111">
    <property type="entry name" value="Fer2"/>
    <property type="match status" value="1"/>
</dbReference>
<dbReference type="InterPro" id="IPR036010">
    <property type="entry name" value="2Fe-2S_ferredoxin-like_sf"/>
</dbReference>
<evidence type="ECO:0000256" key="3">
    <source>
        <dbReference type="ARBA" id="ARBA00023002"/>
    </source>
</evidence>
<keyword evidence="4" id="KW-0408">Iron</keyword>
<dbReference type="Pfam" id="PF01799">
    <property type="entry name" value="Fer2_2"/>
    <property type="match status" value="1"/>
</dbReference>
<dbReference type="GO" id="GO:0016491">
    <property type="term" value="F:oxidoreductase activity"/>
    <property type="evidence" value="ECO:0007669"/>
    <property type="project" value="UniProtKB-KW"/>
</dbReference>
<sequence>MNDTISFKLNGETIACPVSGAGTLLDLLRDTARLTSARPGCRIGRCGACTVLLDGEAVPACLVMTWQLAGRQVETVEGLQDDQDFLVVRDALARESALQCGYCTPGFAVSLVSGIRHQRSGQETDLGEAIAGNLCRCTGYGGLSRAIQRLTDSCCREDAAAGNDNDFSGD</sequence>
<dbReference type="Gene3D" id="1.10.150.120">
    <property type="entry name" value="[2Fe-2S]-binding domain"/>
    <property type="match status" value="1"/>
</dbReference>
<organism evidence="7 8">
    <name type="scientific">Marinobacter salinexigens</name>
    <dbReference type="NCBI Taxonomy" id="2919747"/>
    <lineage>
        <taxon>Bacteria</taxon>
        <taxon>Pseudomonadati</taxon>
        <taxon>Pseudomonadota</taxon>
        <taxon>Gammaproteobacteria</taxon>
        <taxon>Pseudomonadales</taxon>
        <taxon>Marinobacteraceae</taxon>
        <taxon>Marinobacter</taxon>
    </lineage>
</organism>
<dbReference type="PANTHER" id="PTHR44379">
    <property type="entry name" value="OXIDOREDUCTASE WITH IRON-SULFUR SUBUNIT"/>
    <property type="match status" value="1"/>
</dbReference>
<dbReference type="EMBL" id="VTUU01000003">
    <property type="protein sequence ID" value="KAA1174481.1"/>
    <property type="molecule type" value="Genomic_DNA"/>
</dbReference>
<dbReference type="SUPFAM" id="SSF54292">
    <property type="entry name" value="2Fe-2S ferredoxin-like"/>
    <property type="match status" value="1"/>
</dbReference>
<dbReference type="AlphaFoldDB" id="A0A5B0VKH5"/>
<dbReference type="InterPro" id="IPR036884">
    <property type="entry name" value="2Fe-2S-bd_dom_sf"/>
</dbReference>
<keyword evidence="5" id="KW-0411">Iron-sulfur</keyword>
<reference evidence="7 8" key="1">
    <citation type="submission" date="2019-08" db="EMBL/GenBank/DDBJ databases">
        <title>Marinobacter ZYF650 sp. nov., a marine bacterium isolated from seawater of the Mariana trench.</title>
        <authorList>
            <person name="Ahmad W."/>
        </authorList>
    </citation>
    <scope>NUCLEOTIDE SEQUENCE [LARGE SCALE GENOMIC DNA]</scope>
    <source>
        <strain evidence="7 8">ZYF650</strain>
    </source>
</reference>
<gene>
    <name evidence="7" type="ORF">FWJ25_09660</name>
</gene>
<dbReference type="InterPro" id="IPR051452">
    <property type="entry name" value="Diverse_Oxidoreductases"/>
</dbReference>
<dbReference type="GO" id="GO:0046872">
    <property type="term" value="F:metal ion binding"/>
    <property type="evidence" value="ECO:0007669"/>
    <property type="project" value="UniProtKB-KW"/>
</dbReference>
<feature type="domain" description="2Fe-2S ferredoxin-type" evidence="6">
    <location>
        <begin position="3"/>
        <end position="79"/>
    </location>
</feature>
<keyword evidence="1" id="KW-0001">2Fe-2S</keyword>
<evidence type="ECO:0000256" key="5">
    <source>
        <dbReference type="ARBA" id="ARBA00023014"/>
    </source>
</evidence>
<evidence type="ECO:0000313" key="7">
    <source>
        <dbReference type="EMBL" id="KAA1174481.1"/>
    </source>
</evidence>
<keyword evidence="3" id="KW-0560">Oxidoreductase</keyword>
<dbReference type="InterPro" id="IPR002888">
    <property type="entry name" value="2Fe-2S-bd"/>
</dbReference>
<dbReference type="SUPFAM" id="SSF47741">
    <property type="entry name" value="CO dehydrogenase ISP C-domain like"/>
    <property type="match status" value="1"/>
</dbReference>
<keyword evidence="2" id="KW-0479">Metal-binding</keyword>
<evidence type="ECO:0000256" key="4">
    <source>
        <dbReference type="ARBA" id="ARBA00023004"/>
    </source>
</evidence>
<dbReference type="PROSITE" id="PS51085">
    <property type="entry name" value="2FE2S_FER_2"/>
    <property type="match status" value="1"/>
</dbReference>
<comment type="caution">
    <text evidence="7">The sequence shown here is derived from an EMBL/GenBank/DDBJ whole genome shotgun (WGS) entry which is preliminary data.</text>
</comment>
<dbReference type="GO" id="GO:0051537">
    <property type="term" value="F:2 iron, 2 sulfur cluster binding"/>
    <property type="evidence" value="ECO:0007669"/>
    <property type="project" value="UniProtKB-KW"/>
</dbReference>
<dbReference type="PANTHER" id="PTHR44379:SF7">
    <property type="entry name" value="XANTHINE DEHYDROGENASE SUBUNIT E-RELATED"/>
    <property type="match status" value="1"/>
</dbReference>
<accession>A0A5B0VKH5</accession>
<dbReference type="InterPro" id="IPR006058">
    <property type="entry name" value="2Fe2S_fd_BS"/>
</dbReference>
<dbReference type="InterPro" id="IPR001041">
    <property type="entry name" value="2Fe-2S_ferredoxin-type"/>
</dbReference>
<evidence type="ECO:0000256" key="2">
    <source>
        <dbReference type="ARBA" id="ARBA00022723"/>
    </source>
</evidence>
<dbReference type="Gene3D" id="3.10.20.30">
    <property type="match status" value="1"/>
</dbReference>
<dbReference type="Proteomes" id="UP000323161">
    <property type="component" value="Unassembled WGS sequence"/>
</dbReference>
<keyword evidence="8" id="KW-1185">Reference proteome</keyword>
<evidence type="ECO:0000256" key="1">
    <source>
        <dbReference type="ARBA" id="ARBA00022714"/>
    </source>
</evidence>
<dbReference type="RefSeq" id="WP_149600045.1">
    <property type="nucleotide sequence ID" value="NZ_VTUU01000003.1"/>
</dbReference>
<proteinExistence type="predicted"/>
<name>A0A5B0VKH5_9GAMM</name>
<evidence type="ECO:0000313" key="8">
    <source>
        <dbReference type="Proteomes" id="UP000323161"/>
    </source>
</evidence>
<evidence type="ECO:0000259" key="6">
    <source>
        <dbReference type="PROSITE" id="PS51085"/>
    </source>
</evidence>
<dbReference type="InterPro" id="IPR012675">
    <property type="entry name" value="Beta-grasp_dom_sf"/>
</dbReference>
<dbReference type="CDD" id="cd00207">
    <property type="entry name" value="fer2"/>
    <property type="match status" value="1"/>
</dbReference>